<dbReference type="EMBL" id="JADNRY010000019">
    <property type="protein sequence ID" value="KAF9073307.1"/>
    <property type="molecule type" value="Genomic_DNA"/>
</dbReference>
<evidence type="ECO:0000313" key="1">
    <source>
        <dbReference type="EMBL" id="KAF9073307.1"/>
    </source>
</evidence>
<evidence type="ECO:0008006" key="3">
    <source>
        <dbReference type="Google" id="ProtNLM"/>
    </source>
</evidence>
<protein>
    <recommendedName>
        <fullName evidence="3">F-box domain-containing protein</fullName>
    </recommendedName>
</protein>
<name>A0A9P5UBP9_9AGAR</name>
<comment type="caution">
    <text evidence="1">The sequence shown here is derived from an EMBL/GenBank/DDBJ whole genome shotgun (WGS) entry which is preliminary data.</text>
</comment>
<sequence>MAISSVCFRWRELALSSPGLWAGLTVETCTISTARQARPFKLARFISTLDLFLERSGDWPLRLALDIRGDKEMDDSLAHLTRHSHRWRTLKLQHQKHPSTAFHIFSNLQFPSLTKLDLPFLGQAGGLDHFKHSPKLRSLVGLVGNQGLENPNNRVLFHRLHHVEFQMDHEEDLYHALRQCPSLKSLGLKRATTFNFWSRAPPKVEGGVVWPDITSLIIGESLVQSLVQSLQYTASNEVFLFSFPSLKELQVERLDHLIASLRVMPSLLHLEVDDKSPTRRFTSPTHQSPITPHFLASLILGRSNETLPNSLVPKLHSLCLVFYGTTFDDWAFVRVSMVESRWFKPGSNLHTTMLAMGIGCIRSVVLKFFQRNFAVESYKPLWVLDKEGLRVTTGWG</sequence>
<dbReference type="OrthoDB" id="3030719at2759"/>
<dbReference type="SUPFAM" id="SSF52047">
    <property type="entry name" value="RNI-like"/>
    <property type="match status" value="1"/>
</dbReference>
<dbReference type="Gene3D" id="3.80.10.10">
    <property type="entry name" value="Ribonuclease Inhibitor"/>
    <property type="match status" value="1"/>
</dbReference>
<dbReference type="AlphaFoldDB" id="A0A9P5UBP9"/>
<proteinExistence type="predicted"/>
<reference evidence="1" key="1">
    <citation type="submission" date="2020-11" db="EMBL/GenBank/DDBJ databases">
        <authorList>
            <consortium name="DOE Joint Genome Institute"/>
            <person name="Ahrendt S."/>
            <person name="Riley R."/>
            <person name="Andreopoulos W."/>
            <person name="Labutti K."/>
            <person name="Pangilinan J."/>
            <person name="Ruiz-Duenas F.J."/>
            <person name="Barrasa J.M."/>
            <person name="Sanchez-Garcia M."/>
            <person name="Camarero S."/>
            <person name="Miyauchi S."/>
            <person name="Serrano A."/>
            <person name="Linde D."/>
            <person name="Babiker R."/>
            <person name="Drula E."/>
            <person name="Ayuso-Fernandez I."/>
            <person name="Pacheco R."/>
            <person name="Padilla G."/>
            <person name="Ferreira P."/>
            <person name="Barriuso J."/>
            <person name="Kellner H."/>
            <person name="Castanera R."/>
            <person name="Alfaro M."/>
            <person name="Ramirez L."/>
            <person name="Pisabarro A.G."/>
            <person name="Kuo A."/>
            <person name="Tritt A."/>
            <person name="Lipzen A."/>
            <person name="He G."/>
            <person name="Yan M."/>
            <person name="Ng V."/>
            <person name="Cullen D."/>
            <person name="Martin F."/>
            <person name="Rosso M.-N."/>
            <person name="Henrissat B."/>
            <person name="Hibbett D."/>
            <person name="Martinez A.T."/>
            <person name="Grigoriev I.V."/>
        </authorList>
    </citation>
    <scope>NUCLEOTIDE SEQUENCE</scope>
    <source>
        <strain evidence="1">AH 40177</strain>
    </source>
</reference>
<keyword evidence="2" id="KW-1185">Reference proteome</keyword>
<gene>
    <name evidence="1" type="ORF">BDP27DRAFT_1319197</name>
</gene>
<evidence type="ECO:0000313" key="2">
    <source>
        <dbReference type="Proteomes" id="UP000772434"/>
    </source>
</evidence>
<accession>A0A9P5UBP9</accession>
<dbReference type="Proteomes" id="UP000772434">
    <property type="component" value="Unassembled WGS sequence"/>
</dbReference>
<dbReference type="InterPro" id="IPR032675">
    <property type="entry name" value="LRR_dom_sf"/>
</dbReference>
<organism evidence="1 2">
    <name type="scientific">Rhodocollybia butyracea</name>
    <dbReference type="NCBI Taxonomy" id="206335"/>
    <lineage>
        <taxon>Eukaryota</taxon>
        <taxon>Fungi</taxon>
        <taxon>Dikarya</taxon>
        <taxon>Basidiomycota</taxon>
        <taxon>Agaricomycotina</taxon>
        <taxon>Agaricomycetes</taxon>
        <taxon>Agaricomycetidae</taxon>
        <taxon>Agaricales</taxon>
        <taxon>Marasmiineae</taxon>
        <taxon>Omphalotaceae</taxon>
        <taxon>Rhodocollybia</taxon>
    </lineage>
</organism>